<dbReference type="EMBL" id="CAJOBD010001458">
    <property type="protein sequence ID" value="CAF3801587.1"/>
    <property type="molecule type" value="Genomic_DNA"/>
</dbReference>
<organism evidence="2 3">
    <name type="scientific">Rotaria sordida</name>
    <dbReference type="NCBI Taxonomy" id="392033"/>
    <lineage>
        <taxon>Eukaryota</taxon>
        <taxon>Metazoa</taxon>
        <taxon>Spiralia</taxon>
        <taxon>Gnathifera</taxon>
        <taxon>Rotifera</taxon>
        <taxon>Eurotatoria</taxon>
        <taxon>Bdelloidea</taxon>
        <taxon>Philodinida</taxon>
        <taxon>Philodinidae</taxon>
        <taxon>Rotaria</taxon>
    </lineage>
</organism>
<accession>A0A819C444</accession>
<gene>
    <name evidence="2" type="ORF">JBS370_LOCUS15335</name>
</gene>
<feature type="region of interest" description="Disordered" evidence="1">
    <location>
        <begin position="1"/>
        <end position="54"/>
    </location>
</feature>
<reference evidence="2" key="1">
    <citation type="submission" date="2021-02" db="EMBL/GenBank/DDBJ databases">
        <authorList>
            <person name="Nowell W R."/>
        </authorList>
    </citation>
    <scope>NUCLEOTIDE SEQUENCE</scope>
</reference>
<dbReference type="Proteomes" id="UP000663836">
    <property type="component" value="Unassembled WGS sequence"/>
</dbReference>
<comment type="caution">
    <text evidence="2">The sequence shown here is derived from an EMBL/GenBank/DDBJ whole genome shotgun (WGS) entry which is preliminary data.</text>
</comment>
<dbReference type="AlphaFoldDB" id="A0A819C444"/>
<sequence length="232" mass="26260">MLQQVTFGDGGPKVNSGGHRGDGGSDKRIESRDHQIKARQQTTTTNNTQVIKNLSTSTSNQSKFTIAPLILECVRLNKLELNDMIKQHLTDVRVLDIQRSRSGIFTLYATYVNSFNRLLNDFTQILAANGQTTIKIFVPRSIQRIKDTEKVAFVKRVDLEVPESRIIDALMETGFNVESVVRLTNKERNTPTLTIKIIFNDSQNRNTFVQTGLQIDSRHFSAESRIHSIPRC</sequence>
<feature type="compositionally biased region" description="Basic and acidic residues" evidence="1">
    <location>
        <begin position="19"/>
        <end position="36"/>
    </location>
</feature>
<feature type="compositionally biased region" description="Low complexity" evidence="1">
    <location>
        <begin position="40"/>
        <end position="49"/>
    </location>
</feature>
<proteinExistence type="predicted"/>
<evidence type="ECO:0000256" key="1">
    <source>
        <dbReference type="SAM" id="MobiDB-lite"/>
    </source>
</evidence>
<evidence type="ECO:0000313" key="3">
    <source>
        <dbReference type="Proteomes" id="UP000663836"/>
    </source>
</evidence>
<protein>
    <submittedName>
        <fullName evidence="2">Uncharacterized protein</fullName>
    </submittedName>
</protein>
<name>A0A819C444_9BILA</name>
<evidence type="ECO:0000313" key="2">
    <source>
        <dbReference type="EMBL" id="CAF3801587.1"/>
    </source>
</evidence>